<dbReference type="AlphaFoldDB" id="G9YJ53"/>
<organism evidence="2 3">
    <name type="scientific">Anaeroglobus geminatus F0357</name>
    <dbReference type="NCBI Taxonomy" id="861450"/>
    <lineage>
        <taxon>Bacteria</taxon>
        <taxon>Bacillati</taxon>
        <taxon>Bacillota</taxon>
        <taxon>Negativicutes</taxon>
        <taxon>Veillonellales</taxon>
        <taxon>Veillonellaceae</taxon>
        <taxon>Anaeroglobus</taxon>
    </lineage>
</organism>
<dbReference type="Proteomes" id="UP000005481">
    <property type="component" value="Unassembled WGS sequence"/>
</dbReference>
<protein>
    <submittedName>
        <fullName evidence="2">Uncharacterized protein</fullName>
    </submittedName>
</protein>
<evidence type="ECO:0000313" key="3">
    <source>
        <dbReference type="Proteomes" id="UP000005481"/>
    </source>
</evidence>
<keyword evidence="1" id="KW-0472">Membrane</keyword>
<dbReference type="STRING" id="861450.HMPREF0080_01697"/>
<feature type="transmembrane region" description="Helical" evidence="1">
    <location>
        <begin position="55"/>
        <end position="74"/>
    </location>
</feature>
<dbReference type="eggNOG" id="ENOG502ZEMV">
    <property type="taxonomic scope" value="Bacteria"/>
</dbReference>
<evidence type="ECO:0000256" key="1">
    <source>
        <dbReference type="SAM" id="Phobius"/>
    </source>
</evidence>
<dbReference type="EMBL" id="AGCJ01000074">
    <property type="protein sequence ID" value="EHM38839.1"/>
    <property type="molecule type" value="Genomic_DNA"/>
</dbReference>
<comment type="caution">
    <text evidence="2">The sequence shown here is derived from an EMBL/GenBank/DDBJ whole genome shotgun (WGS) entry which is preliminary data.</text>
</comment>
<keyword evidence="3" id="KW-1185">Reference proteome</keyword>
<accession>G9YJ53</accession>
<dbReference type="OrthoDB" id="1634621at2"/>
<feature type="transmembrane region" description="Helical" evidence="1">
    <location>
        <begin position="12"/>
        <end position="35"/>
    </location>
</feature>
<sequence length="90" mass="9981">MVTSPTTLRRLYILLYIFGTISLLVAVCALFWIAYCILIGAEPLAALVLLPENTRIFALPALLISMLAGGAAWNKGAKLQQREKDLIHRR</sequence>
<proteinExistence type="predicted"/>
<keyword evidence="1" id="KW-0812">Transmembrane</keyword>
<name>G9YJ53_9FIRM</name>
<dbReference type="RefSeq" id="WP_006790664.1">
    <property type="nucleotide sequence ID" value="NZ_JH417605.1"/>
</dbReference>
<evidence type="ECO:0000313" key="2">
    <source>
        <dbReference type="EMBL" id="EHM38839.1"/>
    </source>
</evidence>
<dbReference type="HOGENOM" id="CLU_2437370_0_0_9"/>
<reference evidence="2 3" key="1">
    <citation type="submission" date="2011-08" db="EMBL/GenBank/DDBJ databases">
        <authorList>
            <person name="Weinstock G."/>
            <person name="Sodergren E."/>
            <person name="Clifton S."/>
            <person name="Fulton L."/>
            <person name="Fulton B."/>
            <person name="Courtney L."/>
            <person name="Fronick C."/>
            <person name="Harrison M."/>
            <person name="Strong C."/>
            <person name="Farmer C."/>
            <person name="Delahaunty K."/>
            <person name="Markovic C."/>
            <person name="Hall O."/>
            <person name="Minx P."/>
            <person name="Tomlinson C."/>
            <person name="Mitreva M."/>
            <person name="Hou S."/>
            <person name="Chen J."/>
            <person name="Wollam A."/>
            <person name="Pepin K.H."/>
            <person name="Johnson M."/>
            <person name="Bhonagiri V."/>
            <person name="Zhang X."/>
            <person name="Suruliraj S."/>
            <person name="Warren W."/>
            <person name="Chinwalla A."/>
            <person name="Mardis E.R."/>
            <person name="Wilson R.K."/>
        </authorList>
    </citation>
    <scope>NUCLEOTIDE SEQUENCE [LARGE SCALE GENOMIC DNA]</scope>
    <source>
        <strain evidence="2 3">F0357</strain>
    </source>
</reference>
<gene>
    <name evidence="2" type="ORF">HMPREF0080_01697</name>
</gene>
<keyword evidence="1" id="KW-1133">Transmembrane helix</keyword>